<evidence type="ECO:0000313" key="3">
    <source>
        <dbReference type="Proteomes" id="UP000603865"/>
    </source>
</evidence>
<dbReference type="InterPro" id="IPR011009">
    <property type="entry name" value="Kinase-like_dom_sf"/>
</dbReference>
<dbReference type="Pfam" id="PF03881">
    <property type="entry name" value="Fructosamin_kin"/>
    <property type="match status" value="1"/>
</dbReference>
<dbReference type="Proteomes" id="UP000603865">
    <property type="component" value="Unassembled WGS sequence"/>
</dbReference>
<dbReference type="SUPFAM" id="SSF56112">
    <property type="entry name" value="Protein kinase-like (PK-like)"/>
    <property type="match status" value="1"/>
</dbReference>
<dbReference type="GO" id="GO:0016301">
    <property type="term" value="F:kinase activity"/>
    <property type="evidence" value="ECO:0007669"/>
    <property type="project" value="UniProtKB-UniRule"/>
</dbReference>
<comment type="caution">
    <text evidence="2">The sequence shown here is derived from an EMBL/GenBank/DDBJ whole genome shotgun (WGS) entry which is preliminary data.</text>
</comment>
<organism evidence="2 3">
    <name type="scientific">Deinococcus ruber</name>
    <dbReference type="NCBI Taxonomy" id="1848197"/>
    <lineage>
        <taxon>Bacteria</taxon>
        <taxon>Thermotogati</taxon>
        <taxon>Deinococcota</taxon>
        <taxon>Deinococci</taxon>
        <taxon>Deinococcales</taxon>
        <taxon>Deinococcaceae</taxon>
        <taxon>Deinococcus</taxon>
    </lineage>
</organism>
<dbReference type="PANTHER" id="PTHR12149">
    <property type="entry name" value="FRUCTOSAMINE 3 KINASE-RELATED PROTEIN"/>
    <property type="match status" value="1"/>
</dbReference>
<dbReference type="AlphaFoldDB" id="A0A918CGZ5"/>
<comment type="similarity">
    <text evidence="1">Belongs to the fructosamine kinase family.</text>
</comment>
<reference evidence="2" key="2">
    <citation type="submission" date="2020-09" db="EMBL/GenBank/DDBJ databases">
        <authorList>
            <person name="Sun Q."/>
            <person name="Ohkuma M."/>
        </authorList>
    </citation>
    <scope>NUCLEOTIDE SEQUENCE</scope>
    <source>
        <strain evidence="2">JCM 31311</strain>
    </source>
</reference>
<protein>
    <submittedName>
        <fullName evidence="2">Aminoglycoside phosphotransferase</fullName>
    </submittedName>
</protein>
<sequence>MSNPSEQQALLQAVLLDRQIDDARDTTLLTGGMVNDVWMVTRISTERLVIKTAVQAPPSLYDVEAEGLCQLRDLGGVRTPEVLGVGPSWLVLEACLSADPADRNFWARLGRATAGLHGVQGDRFGWHRDGWLGLLPQRNPWTEDGHTFFAEQRLLRYLPEPNVEALLSPQDRRAIEHLCARLPELIPAGPPSLTHGDFWPNNIVMTADGTPVFLDPAVSWMWPEVDLGMMHYVVQAVPEFAASAIPVFVEAYQDVRPLEPGWQTRAPLMFLRELLSMLAHEGDVWDCVARIRDIIRPFA</sequence>
<dbReference type="Gene3D" id="3.30.200.20">
    <property type="entry name" value="Phosphorylase Kinase, domain 1"/>
    <property type="match status" value="1"/>
</dbReference>
<dbReference type="RefSeq" id="WP_189092222.1">
    <property type="nucleotide sequence ID" value="NZ_BMQL01000031.1"/>
</dbReference>
<dbReference type="EMBL" id="BMQL01000031">
    <property type="protein sequence ID" value="GGR23739.1"/>
    <property type="molecule type" value="Genomic_DNA"/>
</dbReference>
<keyword evidence="1" id="KW-0418">Kinase</keyword>
<dbReference type="PANTHER" id="PTHR12149:SF8">
    <property type="entry name" value="PROTEIN-RIBULOSAMINE 3-KINASE"/>
    <property type="match status" value="1"/>
</dbReference>
<dbReference type="InterPro" id="IPR016477">
    <property type="entry name" value="Fructo-/Ketosamine-3-kinase"/>
</dbReference>
<keyword evidence="3" id="KW-1185">Reference proteome</keyword>
<accession>A0A918CGZ5</accession>
<evidence type="ECO:0000313" key="2">
    <source>
        <dbReference type="EMBL" id="GGR23739.1"/>
    </source>
</evidence>
<name>A0A918CGZ5_9DEIO</name>
<dbReference type="Gene3D" id="3.90.1200.10">
    <property type="match status" value="1"/>
</dbReference>
<reference evidence="2" key="1">
    <citation type="journal article" date="2014" name="Int. J. Syst. Evol. Microbiol.">
        <title>Complete genome sequence of Corynebacterium casei LMG S-19264T (=DSM 44701T), isolated from a smear-ripened cheese.</title>
        <authorList>
            <consortium name="US DOE Joint Genome Institute (JGI-PGF)"/>
            <person name="Walter F."/>
            <person name="Albersmeier A."/>
            <person name="Kalinowski J."/>
            <person name="Ruckert C."/>
        </authorList>
    </citation>
    <scope>NUCLEOTIDE SEQUENCE</scope>
    <source>
        <strain evidence="2">JCM 31311</strain>
    </source>
</reference>
<evidence type="ECO:0000256" key="1">
    <source>
        <dbReference type="PIRNR" id="PIRNR006221"/>
    </source>
</evidence>
<dbReference type="PIRSF" id="PIRSF006221">
    <property type="entry name" value="Ketosamine-3-kinase"/>
    <property type="match status" value="1"/>
</dbReference>
<gene>
    <name evidence="2" type="ORF">GCM10008957_39520</name>
</gene>
<proteinExistence type="inferred from homology"/>
<keyword evidence="1" id="KW-0808">Transferase</keyword>